<dbReference type="Pfam" id="PF01590">
    <property type="entry name" value="GAF"/>
    <property type="match status" value="1"/>
</dbReference>
<dbReference type="SUPFAM" id="SSF55874">
    <property type="entry name" value="ATPase domain of HSP90 chaperone/DNA topoisomerase II/histidine kinase"/>
    <property type="match status" value="1"/>
</dbReference>
<dbReference type="PROSITE" id="PS50113">
    <property type="entry name" value="PAC"/>
    <property type="match status" value="1"/>
</dbReference>
<dbReference type="GO" id="GO:0030295">
    <property type="term" value="F:protein kinase activator activity"/>
    <property type="evidence" value="ECO:0007669"/>
    <property type="project" value="TreeGrafter"/>
</dbReference>
<dbReference type="InterPro" id="IPR004358">
    <property type="entry name" value="Sig_transdc_His_kin-like_C"/>
</dbReference>
<keyword evidence="10" id="KW-0902">Two-component regulatory system</keyword>
<dbReference type="GO" id="GO:0016020">
    <property type="term" value="C:membrane"/>
    <property type="evidence" value="ECO:0007669"/>
    <property type="project" value="UniProtKB-SubCell"/>
</dbReference>
<dbReference type="CDD" id="cd00130">
    <property type="entry name" value="PAS"/>
    <property type="match status" value="2"/>
</dbReference>
<evidence type="ECO:0000256" key="7">
    <source>
        <dbReference type="ARBA" id="ARBA00022777"/>
    </source>
</evidence>
<dbReference type="InterPro" id="IPR000014">
    <property type="entry name" value="PAS"/>
</dbReference>
<evidence type="ECO:0000313" key="17">
    <source>
        <dbReference type="Proteomes" id="UP000628840"/>
    </source>
</evidence>
<dbReference type="SMART" id="SM00091">
    <property type="entry name" value="PAS"/>
    <property type="match status" value="2"/>
</dbReference>
<dbReference type="RefSeq" id="WP_188883812.1">
    <property type="nucleotide sequence ID" value="NZ_BMPF01000003.1"/>
</dbReference>
<reference evidence="16 17" key="1">
    <citation type="journal article" date="2019" name="Int. J. Syst. Evol. Microbiol.">
        <title>The Global Catalogue of Microorganisms (GCM) 10K type strain sequencing project: providing services to taxonomists for standard genome sequencing and annotation.</title>
        <authorList>
            <consortium name="The Broad Institute Genomics Platform"/>
            <consortium name="The Broad Institute Genome Sequencing Center for Infectious Disease"/>
            <person name="Wu L."/>
            <person name="Ma J."/>
        </authorList>
    </citation>
    <scope>NUCLEOTIDE SEQUENCE [LARGE SCALE GENOMIC DNA]</scope>
    <source>
        <strain evidence="16 17">JCM 19585</strain>
    </source>
</reference>
<organism evidence="16 17">
    <name type="scientific">Halarchaeum grantii</name>
    <dbReference type="NCBI Taxonomy" id="1193105"/>
    <lineage>
        <taxon>Archaea</taxon>
        <taxon>Methanobacteriati</taxon>
        <taxon>Methanobacteriota</taxon>
        <taxon>Stenosarchaea group</taxon>
        <taxon>Halobacteria</taxon>
        <taxon>Halobacteriales</taxon>
        <taxon>Halobacteriaceae</taxon>
    </lineage>
</organism>
<dbReference type="InterPro" id="IPR050351">
    <property type="entry name" value="BphY/WalK/GraS-like"/>
</dbReference>
<keyword evidence="7" id="KW-0418">Kinase</keyword>
<feature type="transmembrane region" description="Helical" evidence="12">
    <location>
        <begin position="50"/>
        <end position="68"/>
    </location>
</feature>
<name>A0A830F4F0_9EURY</name>
<dbReference type="PRINTS" id="PR00344">
    <property type="entry name" value="BCTRLSENSOR"/>
</dbReference>
<feature type="transmembrane region" description="Helical" evidence="12">
    <location>
        <begin position="80"/>
        <end position="105"/>
    </location>
</feature>
<dbReference type="PANTHER" id="PTHR42878">
    <property type="entry name" value="TWO-COMPONENT HISTIDINE KINASE"/>
    <property type="match status" value="1"/>
</dbReference>
<dbReference type="SUPFAM" id="SSF55785">
    <property type="entry name" value="PYP-like sensor domain (PAS domain)"/>
    <property type="match status" value="2"/>
</dbReference>
<evidence type="ECO:0000256" key="9">
    <source>
        <dbReference type="ARBA" id="ARBA00022989"/>
    </source>
</evidence>
<evidence type="ECO:0000256" key="6">
    <source>
        <dbReference type="ARBA" id="ARBA00022741"/>
    </source>
</evidence>
<dbReference type="OrthoDB" id="3369at2157"/>
<dbReference type="GO" id="GO:0005524">
    <property type="term" value="F:ATP binding"/>
    <property type="evidence" value="ECO:0007669"/>
    <property type="project" value="UniProtKB-KW"/>
</dbReference>
<dbReference type="EC" id="2.7.13.3" evidence="3"/>
<keyword evidence="11 12" id="KW-0472">Membrane</keyword>
<dbReference type="SUPFAM" id="SSF55781">
    <property type="entry name" value="GAF domain-like"/>
    <property type="match status" value="1"/>
</dbReference>
<dbReference type="PROSITE" id="PS50109">
    <property type="entry name" value="HIS_KIN"/>
    <property type="match status" value="1"/>
</dbReference>
<evidence type="ECO:0000259" key="14">
    <source>
        <dbReference type="PROSITE" id="PS50112"/>
    </source>
</evidence>
<dbReference type="NCBIfam" id="TIGR00229">
    <property type="entry name" value="sensory_box"/>
    <property type="match status" value="1"/>
</dbReference>
<dbReference type="GO" id="GO:0007234">
    <property type="term" value="P:osmosensory signaling via phosphorelay pathway"/>
    <property type="evidence" value="ECO:0007669"/>
    <property type="project" value="TreeGrafter"/>
</dbReference>
<dbReference type="EMBL" id="BMPF01000003">
    <property type="protein sequence ID" value="GGL38144.1"/>
    <property type="molecule type" value="Genomic_DNA"/>
</dbReference>
<dbReference type="InterPro" id="IPR003594">
    <property type="entry name" value="HATPase_dom"/>
</dbReference>
<dbReference type="InterPro" id="IPR000700">
    <property type="entry name" value="PAS-assoc_C"/>
</dbReference>
<gene>
    <name evidence="16" type="ORF">GCM10009037_22170</name>
</gene>
<dbReference type="Pfam" id="PF13426">
    <property type="entry name" value="PAS_9"/>
    <property type="match status" value="1"/>
</dbReference>
<evidence type="ECO:0000256" key="12">
    <source>
        <dbReference type="SAM" id="Phobius"/>
    </source>
</evidence>
<evidence type="ECO:0000259" key="13">
    <source>
        <dbReference type="PROSITE" id="PS50109"/>
    </source>
</evidence>
<dbReference type="Gene3D" id="3.30.565.10">
    <property type="entry name" value="Histidine kinase-like ATPase, C-terminal domain"/>
    <property type="match status" value="1"/>
</dbReference>
<dbReference type="InterPro" id="IPR036890">
    <property type="entry name" value="HATPase_C_sf"/>
</dbReference>
<dbReference type="Gene3D" id="3.30.450.20">
    <property type="entry name" value="PAS domain"/>
    <property type="match status" value="2"/>
</dbReference>
<dbReference type="InterPro" id="IPR005467">
    <property type="entry name" value="His_kinase_dom"/>
</dbReference>
<dbReference type="GO" id="GO:0000156">
    <property type="term" value="F:phosphorelay response regulator activity"/>
    <property type="evidence" value="ECO:0007669"/>
    <property type="project" value="TreeGrafter"/>
</dbReference>
<dbReference type="SMART" id="SM00065">
    <property type="entry name" value="GAF"/>
    <property type="match status" value="1"/>
</dbReference>
<keyword evidence="4" id="KW-0808">Transferase</keyword>
<keyword evidence="5 12" id="KW-0812">Transmembrane</keyword>
<dbReference type="PANTHER" id="PTHR42878:SF7">
    <property type="entry name" value="SENSOR HISTIDINE KINASE GLRK"/>
    <property type="match status" value="1"/>
</dbReference>
<dbReference type="Pfam" id="PF08448">
    <property type="entry name" value="PAS_4"/>
    <property type="match status" value="1"/>
</dbReference>
<dbReference type="Gene3D" id="3.30.450.40">
    <property type="match status" value="1"/>
</dbReference>
<keyword evidence="8" id="KW-0067">ATP-binding</keyword>
<comment type="catalytic activity">
    <reaction evidence="1">
        <text>ATP + protein L-histidine = ADP + protein N-phospho-L-histidine.</text>
        <dbReference type="EC" id="2.7.13.3"/>
    </reaction>
</comment>
<dbReference type="InterPro" id="IPR029016">
    <property type="entry name" value="GAF-like_dom_sf"/>
</dbReference>
<feature type="domain" description="PAC" evidence="15">
    <location>
        <begin position="527"/>
        <end position="579"/>
    </location>
</feature>
<evidence type="ECO:0000256" key="4">
    <source>
        <dbReference type="ARBA" id="ARBA00022679"/>
    </source>
</evidence>
<dbReference type="CDD" id="cd00075">
    <property type="entry name" value="HATPase"/>
    <property type="match status" value="1"/>
</dbReference>
<evidence type="ECO:0000313" key="16">
    <source>
        <dbReference type="EMBL" id="GGL38144.1"/>
    </source>
</evidence>
<evidence type="ECO:0000256" key="3">
    <source>
        <dbReference type="ARBA" id="ARBA00012438"/>
    </source>
</evidence>
<keyword evidence="6" id="KW-0547">Nucleotide-binding</keyword>
<evidence type="ECO:0000256" key="5">
    <source>
        <dbReference type="ARBA" id="ARBA00022692"/>
    </source>
</evidence>
<dbReference type="Pfam" id="PF02518">
    <property type="entry name" value="HATPase_c"/>
    <property type="match status" value="1"/>
</dbReference>
<dbReference type="AlphaFoldDB" id="A0A830F4F0"/>
<comment type="subcellular location">
    <subcellularLocation>
        <location evidence="2">Membrane</location>
        <topology evidence="2">Multi-pass membrane protein</topology>
    </subcellularLocation>
</comment>
<dbReference type="InterPro" id="IPR035965">
    <property type="entry name" value="PAS-like_dom_sf"/>
</dbReference>
<evidence type="ECO:0000256" key="2">
    <source>
        <dbReference type="ARBA" id="ARBA00004141"/>
    </source>
</evidence>
<feature type="domain" description="Histidine kinase" evidence="13">
    <location>
        <begin position="590"/>
        <end position="831"/>
    </location>
</feature>
<feature type="domain" description="PAS" evidence="14">
    <location>
        <begin position="452"/>
        <end position="508"/>
    </location>
</feature>
<keyword evidence="17" id="KW-1185">Reference proteome</keyword>
<dbReference type="InterPro" id="IPR013656">
    <property type="entry name" value="PAS_4"/>
</dbReference>
<feature type="transmembrane region" description="Helical" evidence="12">
    <location>
        <begin position="111"/>
        <end position="132"/>
    </location>
</feature>
<dbReference type="Proteomes" id="UP000628840">
    <property type="component" value="Unassembled WGS sequence"/>
</dbReference>
<protein>
    <recommendedName>
        <fullName evidence="3">histidine kinase</fullName>
        <ecNumber evidence="3">2.7.13.3</ecNumber>
    </recommendedName>
</protein>
<dbReference type="SMART" id="SM00387">
    <property type="entry name" value="HATPase_c"/>
    <property type="match status" value="1"/>
</dbReference>
<feature type="domain" description="PAS" evidence="14">
    <location>
        <begin position="146"/>
        <end position="195"/>
    </location>
</feature>
<comment type="caution">
    <text evidence="16">The sequence shown here is derived from an EMBL/GenBank/DDBJ whole genome shotgun (WGS) entry which is preliminary data.</text>
</comment>
<evidence type="ECO:0000256" key="8">
    <source>
        <dbReference type="ARBA" id="ARBA00022840"/>
    </source>
</evidence>
<proteinExistence type="predicted"/>
<feature type="transmembrane region" description="Helical" evidence="12">
    <location>
        <begin position="12"/>
        <end position="30"/>
    </location>
</feature>
<keyword evidence="9 12" id="KW-1133">Transmembrane helix</keyword>
<evidence type="ECO:0000256" key="10">
    <source>
        <dbReference type="ARBA" id="ARBA00023012"/>
    </source>
</evidence>
<accession>A0A830F4F0</accession>
<sequence>MNGGLRARASAHSWIAVSLLGVLALLVPLYDAWDDVTTLSWGVTATAVENAPLVLLALGLVWGGVWLRRRDWADAYTATVAKWTVGITAVLAGLYALVVVLQLWAMRALKPLVLALDGVVFGAALAFGVGVYSARQRIARDDLARSREEYRTLTDDVLDTSEVATFILDEEFDVVWVNEAVAEYFGTERADVVGRHKPALVEESIAARFEEPSAFRERVLETYAPDAGAAEFECHLLGGPEREERWLKHSSQPIESGLYAGGRIEHYTDVTAVKRRERELDLRERKLRELYEAISDASLTFEEQVDALIGVGRELLDADYGSFARIDADADAYHVEVAQSEAGDVAAGETLPLAETHCRHTVAAERTIQFGTRPLDVAEKAYGTDAGFESYVGTPVYADGTLYGTLCFLDRAEADAFDDWQLTMVELMGSWIGYELERTQLLEARRRDLREEEAKFEEFVDSVDDYAILTLDEGGHVTSWNPGAARIKGYEQSEIVGEHFSVFYPEERVEAGIPESLLAEAAETGQANDEGWRVRQDGTRFWADVTIAARHDADGAHVGYTKVVEDMTEQRERERELEHERERLEFMNRILRHNILNGLNLVGARTDILEDRIDDPESREHVETISRRADDLSSLIGTMRTFMDAVVNESEHETYPVSLRAELEAAVARVADSHPAAVFETHDLPDAEATVVGDDLVSEVLENVLENAVVHNDAETPRVEVWVTETTCAVDADAASGDARTGGQLDDGAETAERDALCVHVADNGPGIPDEEKASVLRKGVSELSEPGNGFGLYLVTEMMAAYGGAVDVRDADPGGPEEGAAFELVFPRAE</sequence>
<evidence type="ECO:0000259" key="15">
    <source>
        <dbReference type="PROSITE" id="PS50113"/>
    </source>
</evidence>
<evidence type="ECO:0000256" key="1">
    <source>
        <dbReference type="ARBA" id="ARBA00000085"/>
    </source>
</evidence>
<dbReference type="InterPro" id="IPR003018">
    <property type="entry name" value="GAF"/>
</dbReference>
<evidence type="ECO:0000256" key="11">
    <source>
        <dbReference type="ARBA" id="ARBA00023136"/>
    </source>
</evidence>
<dbReference type="PROSITE" id="PS50112">
    <property type="entry name" value="PAS"/>
    <property type="match status" value="2"/>
</dbReference>
<dbReference type="GO" id="GO:0004673">
    <property type="term" value="F:protein histidine kinase activity"/>
    <property type="evidence" value="ECO:0007669"/>
    <property type="project" value="UniProtKB-EC"/>
</dbReference>